<dbReference type="InterPro" id="IPR006073">
    <property type="entry name" value="GTP-bd"/>
</dbReference>
<evidence type="ECO:0000256" key="1">
    <source>
        <dbReference type="SAM" id="Coils"/>
    </source>
</evidence>
<dbReference type="AlphaFoldDB" id="A0A8H4K4W0"/>
<evidence type="ECO:0000313" key="4">
    <source>
        <dbReference type="Proteomes" id="UP000605986"/>
    </source>
</evidence>
<dbReference type="InterPro" id="IPR006186">
    <property type="entry name" value="Ser/Thr-sp_prot-phosphatase"/>
</dbReference>
<keyword evidence="4" id="KW-1185">Reference proteome</keyword>
<keyword evidence="3" id="KW-0378">Hydrolase</keyword>
<dbReference type="PRINTS" id="PR00114">
    <property type="entry name" value="STPHPHTASE"/>
</dbReference>
<reference evidence="3" key="1">
    <citation type="submission" date="2020-01" db="EMBL/GenBank/DDBJ databases">
        <title>Identification and distribution of gene clusters putatively required for synthesis of sphingolipid metabolism inhibitors in phylogenetically diverse species of the filamentous fungus Fusarium.</title>
        <authorList>
            <person name="Kim H.-S."/>
            <person name="Busman M."/>
            <person name="Brown D.W."/>
            <person name="Divon H."/>
            <person name="Uhlig S."/>
            <person name="Proctor R.H."/>
        </authorList>
    </citation>
    <scope>NUCLEOTIDE SEQUENCE</scope>
    <source>
        <strain evidence="3">NRRL 53441</strain>
    </source>
</reference>
<comment type="caution">
    <text evidence="3">The sequence shown here is derived from an EMBL/GenBank/DDBJ whole genome shotgun (WGS) entry which is preliminary data.</text>
</comment>
<dbReference type="Pfam" id="PF01926">
    <property type="entry name" value="MMR_HSR1"/>
    <property type="match status" value="1"/>
</dbReference>
<dbReference type="GO" id="GO:0005737">
    <property type="term" value="C:cytoplasm"/>
    <property type="evidence" value="ECO:0007669"/>
    <property type="project" value="TreeGrafter"/>
</dbReference>
<feature type="coiled-coil region" evidence="1">
    <location>
        <begin position="175"/>
        <end position="209"/>
    </location>
</feature>
<protein>
    <submittedName>
        <fullName evidence="3">P-loop containing nucleoside triphosphate hydrolase</fullName>
    </submittedName>
</protein>
<dbReference type="SMART" id="SM00156">
    <property type="entry name" value="PP2Ac"/>
    <property type="match status" value="1"/>
</dbReference>
<dbReference type="InterPro" id="IPR029052">
    <property type="entry name" value="Metallo-depent_PP-like"/>
</dbReference>
<dbReference type="CDD" id="cd00882">
    <property type="entry name" value="Ras_like_GTPase"/>
    <property type="match status" value="1"/>
</dbReference>
<keyword evidence="1" id="KW-0175">Coiled coil</keyword>
<dbReference type="Gene3D" id="3.60.21.10">
    <property type="match status" value="1"/>
</dbReference>
<dbReference type="PANTHER" id="PTHR11668:SF496">
    <property type="entry name" value="SERINE_THREONINE-PROTEIN PHOSPHATASE"/>
    <property type="match status" value="1"/>
</dbReference>
<dbReference type="PANTHER" id="PTHR11668">
    <property type="entry name" value="SERINE/THREONINE PROTEIN PHOSPHATASE"/>
    <property type="match status" value="1"/>
</dbReference>
<evidence type="ECO:0000313" key="3">
    <source>
        <dbReference type="EMBL" id="KAF4443546.1"/>
    </source>
</evidence>
<accession>A0A8H4K4W0</accession>
<dbReference type="EMBL" id="JAADJG010000572">
    <property type="protein sequence ID" value="KAF4443546.1"/>
    <property type="molecule type" value="Genomic_DNA"/>
</dbReference>
<proteinExistence type="predicted"/>
<dbReference type="GO" id="GO:0005525">
    <property type="term" value="F:GTP binding"/>
    <property type="evidence" value="ECO:0007669"/>
    <property type="project" value="InterPro"/>
</dbReference>
<name>A0A8H4K4W0_9HYPO</name>
<organism evidence="3 4">
    <name type="scientific">Fusarium austroafricanum</name>
    <dbReference type="NCBI Taxonomy" id="2364996"/>
    <lineage>
        <taxon>Eukaryota</taxon>
        <taxon>Fungi</taxon>
        <taxon>Dikarya</taxon>
        <taxon>Ascomycota</taxon>
        <taxon>Pezizomycotina</taxon>
        <taxon>Sordariomycetes</taxon>
        <taxon>Hypocreomycetidae</taxon>
        <taxon>Hypocreales</taxon>
        <taxon>Nectriaceae</taxon>
        <taxon>Fusarium</taxon>
        <taxon>Fusarium concolor species complex</taxon>
    </lineage>
</organism>
<dbReference type="OrthoDB" id="8954335at2759"/>
<dbReference type="SUPFAM" id="SSF52540">
    <property type="entry name" value="P-loop containing nucleoside triphosphate hydrolases"/>
    <property type="match status" value="1"/>
</dbReference>
<sequence>MGITGAGKSTFISHLTKEAVVVGHGIESCTKQILAYPFYYDANTTVSLIDTPGFDDTKLSDHSELEELAAFLKPSYENNIQLSGIIYLHRITDVQLDQETGNGREQQLTSNSRFWGLMRSRGCQIRRVLNTKESALGLVRHFVADGPGLVTLEVQKELVDNKKEFIDTAVGQEAAGQHAEQLRTMKKELEDVKQELKEALKAKDESHALAIKKERARAAQLIQDSETSFQNLHVDMEKRMGLRAKRQDAEIQKLLKLPSRGTQGTASQTSSRGIGMSSWQRLNLLVQEYEALGGKKGFIPPSLSYYEVRWIIKQAKEILLSQPTLLQLPAPTTVFVQIIGDVRGQFGDLIRLFHDVGKPGLQRFLMLENYSGEGPHSLDTFLMCLAYKVNPPQKIFLLRGPLETRREGSLRRDCLERYDKTTLEEIIELCAYLPIAATIADDRKFCANGAMSPELLRLEQIDSFRRPLELKAGSIASDLANGPSTKVTGEAAARFCARHMLSHVAGGRVFARDGYDFVKGPRGRFVILWSAPSFKGWRSASAVLRVVSEKAMEMYVSYLGTHCEIATADGDI</sequence>
<dbReference type="GO" id="GO:0005634">
    <property type="term" value="C:nucleus"/>
    <property type="evidence" value="ECO:0007669"/>
    <property type="project" value="TreeGrafter"/>
</dbReference>
<feature type="domain" description="Serine/threonine specific protein phosphatases" evidence="2">
    <location>
        <begin position="303"/>
        <end position="562"/>
    </location>
</feature>
<dbReference type="GO" id="GO:0004722">
    <property type="term" value="F:protein serine/threonine phosphatase activity"/>
    <property type="evidence" value="ECO:0007669"/>
    <property type="project" value="TreeGrafter"/>
</dbReference>
<dbReference type="InterPro" id="IPR050341">
    <property type="entry name" value="PP1_catalytic_subunit"/>
</dbReference>
<evidence type="ECO:0000259" key="2">
    <source>
        <dbReference type="SMART" id="SM00156"/>
    </source>
</evidence>
<dbReference type="SUPFAM" id="SSF56300">
    <property type="entry name" value="Metallo-dependent phosphatases"/>
    <property type="match status" value="1"/>
</dbReference>
<dbReference type="InterPro" id="IPR027417">
    <property type="entry name" value="P-loop_NTPase"/>
</dbReference>
<dbReference type="Gene3D" id="3.40.50.300">
    <property type="entry name" value="P-loop containing nucleotide triphosphate hydrolases"/>
    <property type="match status" value="1"/>
</dbReference>
<gene>
    <name evidence="3" type="ORF">F53441_11401</name>
</gene>
<dbReference type="Proteomes" id="UP000605986">
    <property type="component" value="Unassembled WGS sequence"/>
</dbReference>